<comment type="function">
    <text evidence="1">Assembles around the rod to form the L-ring and probably protects the motor/basal body from shearing forces during rotation.</text>
</comment>
<evidence type="ECO:0000256" key="2">
    <source>
        <dbReference type="ARBA" id="ARBA00004117"/>
    </source>
</evidence>
<dbReference type="PANTHER" id="PTHR30381">
    <property type="entry name" value="FLAGELLAR P-RING PERIPLASMIC PROTEIN FLGI"/>
    <property type="match status" value="1"/>
</dbReference>
<dbReference type="PROSITE" id="PS51257">
    <property type="entry name" value="PROKAR_LIPOPROTEIN"/>
    <property type="match status" value="1"/>
</dbReference>
<evidence type="ECO:0000256" key="3">
    <source>
        <dbReference type="ARBA" id="ARBA00022729"/>
    </source>
</evidence>
<organism evidence="6 7">
    <name type="scientific">Botrimarina mediterranea</name>
    <dbReference type="NCBI Taxonomy" id="2528022"/>
    <lineage>
        <taxon>Bacteria</taxon>
        <taxon>Pseudomonadati</taxon>
        <taxon>Planctomycetota</taxon>
        <taxon>Planctomycetia</taxon>
        <taxon>Pirellulales</taxon>
        <taxon>Lacipirellulaceae</taxon>
        <taxon>Botrimarina</taxon>
    </lineage>
</organism>
<dbReference type="Proteomes" id="UP000316426">
    <property type="component" value="Chromosome"/>
</dbReference>
<evidence type="ECO:0000256" key="5">
    <source>
        <dbReference type="SAM" id="MobiDB-lite"/>
    </source>
</evidence>
<dbReference type="RefSeq" id="WP_197529802.1">
    <property type="nucleotide sequence ID" value="NZ_CP036349.1"/>
</dbReference>
<evidence type="ECO:0000313" key="6">
    <source>
        <dbReference type="EMBL" id="QDV73259.1"/>
    </source>
</evidence>
<reference evidence="6 7" key="1">
    <citation type="submission" date="2019-02" db="EMBL/GenBank/DDBJ databases">
        <title>Deep-cultivation of Planctomycetes and their phenomic and genomic characterization uncovers novel biology.</title>
        <authorList>
            <person name="Wiegand S."/>
            <person name="Jogler M."/>
            <person name="Boedeker C."/>
            <person name="Pinto D."/>
            <person name="Vollmers J."/>
            <person name="Rivas-Marin E."/>
            <person name="Kohn T."/>
            <person name="Peeters S.H."/>
            <person name="Heuer A."/>
            <person name="Rast P."/>
            <person name="Oberbeckmann S."/>
            <person name="Bunk B."/>
            <person name="Jeske O."/>
            <person name="Meyerdierks A."/>
            <person name="Storesund J.E."/>
            <person name="Kallscheuer N."/>
            <person name="Luecker S."/>
            <person name="Lage O.M."/>
            <person name="Pohl T."/>
            <person name="Merkel B.J."/>
            <person name="Hornburger P."/>
            <person name="Mueller R.-W."/>
            <person name="Bruemmer F."/>
            <person name="Labrenz M."/>
            <person name="Spormann A.M."/>
            <person name="Op den Camp H."/>
            <person name="Overmann J."/>
            <person name="Amann R."/>
            <person name="Jetten M.S.M."/>
            <person name="Mascher T."/>
            <person name="Medema M.H."/>
            <person name="Devos D.P."/>
            <person name="Kaster A.-K."/>
            <person name="Ovreas L."/>
            <person name="Rohde M."/>
            <person name="Galperin M.Y."/>
            <person name="Jogler C."/>
        </authorList>
    </citation>
    <scope>NUCLEOTIDE SEQUENCE [LARGE SCALE GENOMIC DNA]</scope>
    <source>
        <strain evidence="6 7">Spa11</strain>
    </source>
</reference>
<dbReference type="PRINTS" id="PR01010">
    <property type="entry name" value="FLGPRINGFLGI"/>
</dbReference>
<protein>
    <submittedName>
        <fullName evidence="6">Flagellar basal body P-ring protein</fullName>
    </submittedName>
</protein>
<keyword evidence="6" id="KW-0969">Cilium</keyword>
<dbReference type="GO" id="GO:0071973">
    <property type="term" value="P:bacterial-type flagellum-dependent cell motility"/>
    <property type="evidence" value="ECO:0007669"/>
    <property type="project" value="InterPro"/>
</dbReference>
<dbReference type="GO" id="GO:0005198">
    <property type="term" value="F:structural molecule activity"/>
    <property type="evidence" value="ECO:0007669"/>
    <property type="project" value="InterPro"/>
</dbReference>
<accession>A0A518K648</accession>
<dbReference type="Gene3D" id="1.25.10.10">
    <property type="entry name" value="Leucine-rich Repeat Variant"/>
    <property type="match status" value="1"/>
</dbReference>
<evidence type="ECO:0000313" key="7">
    <source>
        <dbReference type="Proteomes" id="UP000316426"/>
    </source>
</evidence>
<dbReference type="GO" id="GO:0009428">
    <property type="term" value="C:bacterial-type flagellum basal body, distal rod, P ring"/>
    <property type="evidence" value="ECO:0007669"/>
    <property type="project" value="InterPro"/>
</dbReference>
<dbReference type="InterPro" id="IPR011989">
    <property type="entry name" value="ARM-like"/>
</dbReference>
<keyword evidence="3" id="KW-0732">Signal</keyword>
<dbReference type="InterPro" id="IPR016024">
    <property type="entry name" value="ARM-type_fold"/>
</dbReference>
<keyword evidence="4" id="KW-0975">Bacterial flagellum</keyword>
<proteinExistence type="predicted"/>
<dbReference type="KEGG" id="bmei:Spa11_14550"/>
<evidence type="ECO:0000256" key="4">
    <source>
        <dbReference type="ARBA" id="ARBA00023143"/>
    </source>
</evidence>
<name>A0A518K648_9BACT</name>
<keyword evidence="6" id="KW-0966">Cell projection</keyword>
<dbReference type="Pfam" id="PF13646">
    <property type="entry name" value="HEAT_2"/>
    <property type="match status" value="1"/>
</dbReference>
<dbReference type="GO" id="GO:0030288">
    <property type="term" value="C:outer membrane-bounded periplasmic space"/>
    <property type="evidence" value="ECO:0007669"/>
    <property type="project" value="InterPro"/>
</dbReference>
<feature type="compositionally biased region" description="Acidic residues" evidence="5">
    <location>
        <begin position="540"/>
        <end position="559"/>
    </location>
</feature>
<feature type="region of interest" description="Disordered" evidence="5">
    <location>
        <begin position="523"/>
        <end position="583"/>
    </location>
</feature>
<keyword evidence="7" id="KW-1185">Reference proteome</keyword>
<comment type="subcellular location">
    <subcellularLocation>
        <location evidence="2">Bacterial flagellum basal body</location>
    </subcellularLocation>
</comment>
<dbReference type="PANTHER" id="PTHR30381:SF0">
    <property type="entry name" value="FLAGELLAR P-RING PROTEIN"/>
    <property type="match status" value="1"/>
</dbReference>
<dbReference type="Pfam" id="PF02119">
    <property type="entry name" value="FlgI"/>
    <property type="match status" value="1"/>
</dbReference>
<dbReference type="SUPFAM" id="SSF48371">
    <property type="entry name" value="ARM repeat"/>
    <property type="match status" value="1"/>
</dbReference>
<evidence type="ECO:0000256" key="1">
    <source>
        <dbReference type="ARBA" id="ARBA00002591"/>
    </source>
</evidence>
<keyword evidence="6" id="KW-0282">Flagellum</keyword>
<gene>
    <name evidence="6" type="ORF">Spa11_14550</name>
</gene>
<dbReference type="AlphaFoldDB" id="A0A518K648"/>
<feature type="compositionally biased region" description="Basic and acidic residues" evidence="5">
    <location>
        <begin position="523"/>
        <end position="539"/>
    </location>
</feature>
<dbReference type="InterPro" id="IPR001782">
    <property type="entry name" value="Flag_FlgI"/>
</dbReference>
<dbReference type="EMBL" id="CP036349">
    <property type="protein sequence ID" value="QDV73259.1"/>
    <property type="molecule type" value="Genomic_DNA"/>
</dbReference>
<sequence>MRPRCYRTSHWLFVATLAVTTGCASSLFRDRTPEAALEEVTESGTPLVADYAHPYGLNYVKVEAVALVTGLHGTGEDPPQTPQRATMLDEMARRQIEKPNEVLASPDTAIVLLRGFLPPGVQKGDQFDLEVHSPSRSKTTSLRGGRVLEARLTELAVMGQQIHAGHVLAKGEGPILVDPSADGERDIAASTRGRILGGGVAIKSRPLGLVLAQNHQSFRKSIAVAKAISYRFQSYEGGQKIGVAEAKTPEFIELKLHPRYKDNIGRFVRVVRSVAVNETPTELQERLVLLEKQLLDPLTAANAALRLEAIGDELAIAKLQEGVKSQDAEVRFYSAEALAYLDKTDGVQALVDAASEEPAFRAHALAALSAMDDVTAYEGLRSLLNSQSAETRYGAFRALWAMNPSDPMIRGERLGGQFGYHALNTDGPPMVHATRSGRPEIVLFGADQKFKLPLVLDAGNDILVNGLSGNEITVSRFRADSPDRRRTVTTAIDDVIRAIVEVGGEYPDVVQALQQAKRDGALPGRFDVDAIPRSGREYDPDNEVAGESDPDNENADEEPAAGASMDADYRVGTPLPDLFSNKK</sequence>